<dbReference type="InterPro" id="IPR046338">
    <property type="entry name" value="GAIN_dom_sf"/>
</dbReference>
<reference evidence="3" key="1">
    <citation type="submission" date="2025-08" db="UniProtKB">
        <authorList>
            <consortium name="RefSeq"/>
        </authorList>
    </citation>
    <scope>IDENTIFICATION</scope>
    <source>
        <tissue evidence="3">Muscle</tissue>
    </source>
</reference>
<dbReference type="RefSeq" id="XP_022237244.1">
    <property type="nucleotide sequence ID" value="XM_022381536.1"/>
</dbReference>
<keyword evidence="1" id="KW-0472">Membrane</keyword>
<dbReference type="GeneID" id="111084922"/>
<feature type="transmembrane region" description="Helical" evidence="1">
    <location>
        <begin position="329"/>
        <end position="347"/>
    </location>
</feature>
<organism evidence="2 3">
    <name type="scientific">Limulus polyphemus</name>
    <name type="common">Atlantic horseshoe crab</name>
    <dbReference type="NCBI Taxonomy" id="6850"/>
    <lineage>
        <taxon>Eukaryota</taxon>
        <taxon>Metazoa</taxon>
        <taxon>Ecdysozoa</taxon>
        <taxon>Arthropoda</taxon>
        <taxon>Chelicerata</taxon>
        <taxon>Merostomata</taxon>
        <taxon>Xiphosura</taxon>
        <taxon>Limulidae</taxon>
        <taxon>Limulus</taxon>
    </lineage>
</organism>
<feature type="transmembrane region" description="Helical" evidence="1">
    <location>
        <begin position="426"/>
        <end position="448"/>
    </location>
</feature>
<dbReference type="Gene3D" id="1.20.1070.10">
    <property type="entry name" value="Rhodopsin 7-helix transmembrane proteins"/>
    <property type="match status" value="1"/>
</dbReference>
<sequence length="457" mass="51690">MMHYREGAPIVDLLKKIDSYQQHYFVNHKQVMDTNEDLLDVASFLLSNSHVIHKQSYVIQLHQLILSHGFLRGAFSTPGTFQIFDRPAFVLQTGRVTKDGQHNLKFPGFPENLKDSSITTLEREKMKADSQSIFSKHPWLTDELEVSYNSFLMSDFDHLNDSIVTTVVVYKNLSIFLPPRFLIRKGDHDIETQLCSSMMAVVLKSRHQMIGFEPNDLKVQLTLKRKISIKIGVQNVSCAVVSFAEGKFKFHLDGCQQTLKGSYIVCVCNQTGFFAALATIVNSAPHTHERFDVIVGIGCALCICLVLVTVLILLVFWRRIKGPLTALKIQSCMAVLGTYSCFLGALYESFHKEYYPHVVSLVMFFLLAAICMHLCMELTICMEFVQLKTIQHLEKKIAAMGWAVPVIVVGATLAAQVLEGFDLDSWWLLIGTSFFYAFVTSGTIIVVLEKYMIRLYA</sequence>
<dbReference type="PANTHER" id="PTHR12011">
    <property type="entry name" value="ADHESION G-PROTEIN COUPLED RECEPTOR"/>
    <property type="match status" value="1"/>
</dbReference>
<protein>
    <submittedName>
        <fullName evidence="3">Adhesion G protein-coupled receptor B2-like</fullName>
    </submittedName>
</protein>
<gene>
    <name evidence="3" type="primary">LOC111084922</name>
</gene>
<dbReference type="PANTHER" id="PTHR12011:SF347">
    <property type="entry name" value="FI21270P1-RELATED"/>
    <property type="match status" value="1"/>
</dbReference>
<keyword evidence="2" id="KW-1185">Reference proteome</keyword>
<feature type="transmembrane region" description="Helical" evidence="1">
    <location>
        <begin position="397"/>
        <end position="414"/>
    </location>
</feature>
<accession>A0ABM1S0T9</accession>
<keyword evidence="1" id="KW-0812">Transmembrane</keyword>
<keyword evidence="1" id="KW-1133">Transmembrane helix</keyword>
<feature type="transmembrane region" description="Helical" evidence="1">
    <location>
        <begin position="293"/>
        <end position="317"/>
    </location>
</feature>
<evidence type="ECO:0000313" key="2">
    <source>
        <dbReference type="Proteomes" id="UP000694941"/>
    </source>
</evidence>
<name>A0ABM1S0T9_LIMPO</name>
<evidence type="ECO:0000256" key="1">
    <source>
        <dbReference type="SAM" id="Phobius"/>
    </source>
</evidence>
<evidence type="ECO:0000313" key="3">
    <source>
        <dbReference type="RefSeq" id="XP_022237244.1"/>
    </source>
</evidence>
<feature type="transmembrane region" description="Helical" evidence="1">
    <location>
        <begin position="359"/>
        <end position="385"/>
    </location>
</feature>
<dbReference type="Gene3D" id="2.60.220.50">
    <property type="match status" value="1"/>
</dbReference>
<proteinExistence type="predicted"/>
<dbReference type="Proteomes" id="UP000694941">
    <property type="component" value="Unplaced"/>
</dbReference>